<dbReference type="PANTHER" id="PTHR43065">
    <property type="entry name" value="SENSOR HISTIDINE KINASE"/>
    <property type="match status" value="1"/>
</dbReference>
<keyword evidence="6" id="KW-0597">Phosphoprotein</keyword>
<dbReference type="InterPro" id="IPR004358">
    <property type="entry name" value="Sig_transdc_His_kin-like_C"/>
</dbReference>
<name>A0A1Y5R8U3_9RHOB</name>
<accession>A0A1Y5R8U3</accession>
<dbReference type="PROSITE" id="PS50109">
    <property type="entry name" value="HIS_KIN"/>
    <property type="match status" value="1"/>
</dbReference>
<dbReference type="SUPFAM" id="SSF47384">
    <property type="entry name" value="Homodimeric domain of signal transducing histidine kinase"/>
    <property type="match status" value="1"/>
</dbReference>
<dbReference type="Pfam" id="PF00512">
    <property type="entry name" value="HisKA"/>
    <property type="match status" value="1"/>
</dbReference>
<keyword evidence="14" id="KW-0472">Membrane</keyword>
<dbReference type="GO" id="GO:0005886">
    <property type="term" value="C:plasma membrane"/>
    <property type="evidence" value="ECO:0007669"/>
    <property type="project" value="UniProtKB-SubCell"/>
</dbReference>
<dbReference type="OrthoDB" id="7568856at2"/>
<keyword evidence="19" id="KW-1185">Reference proteome</keyword>
<protein>
    <recommendedName>
        <fullName evidence="16">C4-dicarboxylate transport sensor protein DctB</fullName>
        <ecNumber evidence="3">2.7.13.3</ecNumber>
    </recommendedName>
</protein>
<dbReference type="GO" id="GO:0000155">
    <property type="term" value="F:phosphorelay sensor kinase activity"/>
    <property type="evidence" value="ECO:0007669"/>
    <property type="project" value="InterPro"/>
</dbReference>
<dbReference type="Gene3D" id="1.10.287.130">
    <property type="match status" value="1"/>
</dbReference>
<evidence type="ECO:0000256" key="7">
    <source>
        <dbReference type="ARBA" id="ARBA00022679"/>
    </source>
</evidence>
<keyword evidence="12" id="KW-1133">Transmembrane helix</keyword>
<proteinExistence type="predicted"/>
<dbReference type="SMART" id="SM00388">
    <property type="entry name" value="HisKA"/>
    <property type="match status" value="1"/>
</dbReference>
<evidence type="ECO:0000256" key="1">
    <source>
        <dbReference type="ARBA" id="ARBA00000085"/>
    </source>
</evidence>
<dbReference type="InterPro" id="IPR003661">
    <property type="entry name" value="HisK_dim/P_dom"/>
</dbReference>
<evidence type="ECO:0000256" key="9">
    <source>
        <dbReference type="ARBA" id="ARBA00022741"/>
    </source>
</evidence>
<evidence type="ECO:0000256" key="14">
    <source>
        <dbReference type="ARBA" id="ARBA00023136"/>
    </source>
</evidence>
<dbReference type="RefSeq" id="WP_085862586.1">
    <property type="nucleotide sequence ID" value="NZ_FWFT01000001.1"/>
</dbReference>
<feature type="domain" description="Histidine kinase" evidence="17">
    <location>
        <begin position="372"/>
        <end position="605"/>
    </location>
</feature>
<evidence type="ECO:0000256" key="2">
    <source>
        <dbReference type="ARBA" id="ARBA00004429"/>
    </source>
</evidence>
<evidence type="ECO:0000256" key="8">
    <source>
        <dbReference type="ARBA" id="ARBA00022692"/>
    </source>
</evidence>
<dbReference type="Pfam" id="PF02518">
    <property type="entry name" value="HATPase_c"/>
    <property type="match status" value="1"/>
</dbReference>
<keyword evidence="13" id="KW-0902">Two-component regulatory system</keyword>
<dbReference type="EMBL" id="FWFT01000001">
    <property type="protein sequence ID" value="SLN11440.1"/>
    <property type="molecule type" value="Genomic_DNA"/>
</dbReference>
<dbReference type="SUPFAM" id="SSF103190">
    <property type="entry name" value="Sensory domain-like"/>
    <property type="match status" value="1"/>
</dbReference>
<dbReference type="AlphaFoldDB" id="A0A1Y5R8U3"/>
<evidence type="ECO:0000313" key="18">
    <source>
        <dbReference type="EMBL" id="SLN11440.1"/>
    </source>
</evidence>
<dbReference type="EC" id="2.7.13.3" evidence="3"/>
<dbReference type="Proteomes" id="UP000193623">
    <property type="component" value="Unassembled WGS sequence"/>
</dbReference>
<evidence type="ECO:0000256" key="11">
    <source>
        <dbReference type="ARBA" id="ARBA00022840"/>
    </source>
</evidence>
<keyword evidence="11" id="KW-0067">ATP-binding</keyword>
<dbReference type="InterPro" id="IPR029151">
    <property type="entry name" value="Sensor-like_sf"/>
</dbReference>
<evidence type="ECO:0000259" key="17">
    <source>
        <dbReference type="PROSITE" id="PS50109"/>
    </source>
</evidence>
<dbReference type="Gene3D" id="3.30.565.10">
    <property type="entry name" value="Histidine kinase-like ATPase, C-terminal domain"/>
    <property type="match status" value="1"/>
</dbReference>
<evidence type="ECO:0000256" key="3">
    <source>
        <dbReference type="ARBA" id="ARBA00012438"/>
    </source>
</evidence>
<dbReference type="GO" id="GO:0005524">
    <property type="term" value="F:ATP binding"/>
    <property type="evidence" value="ECO:0007669"/>
    <property type="project" value="UniProtKB-KW"/>
</dbReference>
<comment type="subcellular location">
    <subcellularLocation>
        <location evidence="2">Cell inner membrane</location>
        <topology evidence="2">Multi-pass membrane protein</topology>
    </subcellularLocation>
</comment>
<dbReference type="PIRSF" id="PIRSF036431">
    <property type="entry name" value="STHK_DctB"/>
    <property type="match status" value="1"/>
</dbReference>
<dbReference type="SMART" id="SM00387">
    <property type="entry name" value="HATPase_c"/>
    <property type="match status" value="1"/>
</dbReference>
<organism evidence="18 19">
    <name type="scientific">Pseudooctadecabacter jejudonensis</name>
    <dbReference type="NCBI Taxonomy" id="1391910"/>
    <lineage>
        <taxon>Bacteria</taxon>
        <taxon>Pseudomonadati</taxon>
        <taxon>Pseudomonadota</taxon>
        <taxon>Alphaproteobacteria</taxon>
        <taxon>Rhodobacterales</taxon>
        <taxon>Paracoccaceae</taxon>
        <taxon>Pseudooctadecabacter</taxon>
    </lineage>
</organism>
<comment type="function">
    <text evidence="15">Member of the two-component regulatory system DctB/DctD involved in the transport of C4-dicarboxylates. DctB functions as a membrane-associated protein kinase that phosphorylates DctD in response to environmental signals.</text>
</comment>
<dbReference type="PANTHER" id="PTHR43065:SF46">
    <property type="entry name" value="C4-DICARBOXYLATE TRANSPORT SENSOR PROTEIN DCTB"/>
    <property type="match status" value="1"/>
</dbReference>
<keyword evidence="8" id="KW-0812">Transmembrane</keyword>
<dbReference type="InterPro" id="IPR036890">
    <property type="entry name" value="HATPase_C_sf"/>
</dbReference>
<dbReference type="InterPro" id="IPR017055">
    <property type="entry name" value="Sig_transdc_His_kinase_DctB"/>
</dbReference>
<dbReference type="SUPFAM" id="SSF55874">
    <property type="entry name" value="ATPase domain of HSP90 chaperone/DNA topoisomerase II/histidine kinase"/>
    <property type="match status" value="1"/>
</dbReference>
<dbReference type="InterPro" id="IPR036097">
    <property type="entry name" value="HisK_dim/P_sf"/>
</dbReference>
<reference evidence="18 19" key="1">
    <citation type="submission" date="2017-03" db="EMBL/GenBank/DDBJ databases">
        <authorList>
            <person name="Afonso C.L."/>
            <person name="Miller P.J."/>
            <person name="Scott M.A."/>
            <person name="Spackman E."/>
            <person name="Goraichik I."/>
            <person name="Dimitrov K.M."/>
            <person name="Suarez D.L."/>
            <person name="Swayne D.E."/>
        </authorList>
    </citation>
    <scope>NUCLEOTIDE SEQUENCE [LARGE SCALE GENOMIC DNA]</scope>
    <source>
        <strain evidence="18 19">CECT 8397</strain>
    </source>
</reference>
<keyword evidence="5" id="KW-0997">Cell inner membrane</keyword>
<dbReference type="Gene3D" id="3.30.450.20">
    <property type="entry name" value="PAS domain"/>
    <property type="match status" value="2"/>
</dbReference>
<keyword evidence="4" id="KW-1003">Cell membrane</keyword>
<evidence type="ECO:0000256" key="5">
    <source>
        <dbReference type="ARBA" id="ARBA00022519"/>
    </source>
</evidence>
<dbReference type="PRINTS" id="PR00344">
    <property type="entry name" value="BCTRLSENSOR"/>
</dbReference>
<evidence type="ECO:0000256" key="13">
    <source>
        <dbReference type="ARBA" id="ARBA00023012"/>
    </source>
</evidence>
<sequence>MLNALQTRILAVVAFLVAVAGLSAGIGWVGYMSALDQLEQRGRSDLALASDRLTGELQRYRELAVLMADHPTVAATVQGRGAGAQDLLRQTADKTGSLDIIVVSAAGGEVASASATGAQRHGGKPYFERAMDGALGTYHQVNDRYGQRTFQFAAPIFSPDGPVAGAVIVVVNVDAVEAVWRGARPTVFFTDELGVAFISNRSELVFMARQEGAAVQGATAEYAPEVLQPFMTYSPIDRRGRTLWTVEDQRYVPAQALHLSLPLPVIQMTGEALLDVAPAQLLARLQAGVAAALCLAFGAMLFLATERRRTLAEANARLESAVERRTAELSRTNADLRHEVGERIATEAQLKKAQSDLVQAGKLSALGQMSAGISHELNQPLMAIRSYAENAETFLERGKADVAGQNLGRIAELARRMGRIIKNLRAFAKQESEGLTDVNLDGVVTAVLEITQARAKADEVTVRWAAPDQPVIVRGGEVRLQQVVLNLVSNAMDAMEGQEAAKEIDIEVAASGARVDLLVRDTGPGLDEPDRIFDPFYTTKLVGQDGAGQNGMGQEGMGQEGMGQEGMGLGLSISYGLVQSFGGMIRGRNHAGGGAEFTVTLDAAPTRKVAA</sequence>
<dbReference type="InterPro" id="IPR005467">
    <property type="entry name" value="His_kinase_dom"/>
</dbReference>
<evidence type="ECO:0000256" key="16">
    <source>
        <dbReference type="ARBA" id="ARBA00073143"/>
    </source>
</evidence>
<keyword evidence="7 18" id="KW-0808">Transferase</keyword>
<dbReference type="CDD" id="cd00082">
    <property type="entry name" value="HisKA"/>
    <property type="match status" value="1"/>
</dbReference>
<dbReference type="FunFam" id="1.10.287.130:FF:000049">
    <property type="entry name" value="C4-dicarboxylate transport sensor protein DctB"/>
    <property type="match status" value="1"/>
</dbReference>
<keyword evidence="10" id="KW-0418">Kinase</keyword>
<evidence type="ECO:0000256" key="12">
    <source>
        <dbReference type="ARBA" id="ARBA00022989"/>
    </source>
</evidence>
<evidence type="ECO:0000256" key="4">
    <source>
        <dbReference type="ARBA" id="ARBA00022475"/>
    </source>
</evidence>
<gene>
    <name evidence="18" type="primary">dctB_2</name>
    <name evidence="18" type="ORF">PSJ8397_00083</name>
</gene>
<evidence type="ECO:0000256" key="6">
    <source>
        <dbReference type="ARBA" id="ARBA00022553"/>
    </source>
</evidence>
<evidence type="ECO:0000256" key="15">
    <source>
        <dbReference type="ARBA" id="ARBA00059004"/>
    </source>
</evidence>
<evidence type="ECO:0000256" key="10">
    <source>
        <dbReference type="ARBA" id="ARBA00022777"/>
    </source>
</evidence>
<evidence type="ECO:0000313" key="19">
    <source>
        <dbReference type="Proteomes" id="UP000193623"/>
    </source>
</evidence>
<comment type="catalytic activity">
    <reaction evidence="1">
        <text>ATP + protein L-histidine = ADP + protein N-phospho-L-histidine.</text>
        <dbReference type="EC" id="2.7.13.3"/>
    </reaction>
</comment>
<keyword evidence="9" id="KW-0547">Nucleotide-binding</keyword>
<dbReference type="Gene3D" id="6.10.250.3020">
    <property type="match status" value="1"/>
</dbReference>
<dbReference type="InterPro" id="IPR003594">
    <property type="entry name" value="HATPase_dom"/>
</dbReference>